<feature type="binding site" evidence="7">
    <location>
        <position position="106"/>
    </location>
    <ligand>
        <name>ATP</name>
        <dbReference type="ChEBI" id="CHEBI:30616"/>
    </ligand>
</feature>
<dbReference type="PIRSF" id="PIRSF001554">
    <property type="entry name" value="SucCS_beta"/>
    <property type="match status" value="1"/>
</dbReference>
<evidence type="ECO:0000259" key="8">
    <source>
        <dbReference type="Pfam" id="PF00549"/>
    </source>
</evidence>
<dbReference type="GO" id="GO:0006104">
    <property type="term" value="P:succinyl-CoA metabolic process"/>
    <property type="evidence" value="ECO:0007669"/>
    <property type="project" value="TreeGrafter"/>
</dbReference>
<gene>
    <name evidence="7 10" type="primary">sucC</name>
    <name evidence="10" type="ORF">GCM10010831_19150</name>
</gene>
<dbReference type="PANTHER" id="PTHR11815">
    <property type="entry name" value="SUCCINYL-COA SYNTHETASE BETA CHAIN"/>
    <property type="match status" value="1"/>
</dbReference>
<evidence type="ECO:0000256" key="7">
    <source>
        <dbReference type="HAMAP-Rule" id="MF_00558"/>
    </source>
</evidence>
<comment type="cofactor">
    <cofactor evidence="7">
        <name>Mg(2+)</name>
        <dbReference type="ChEBI" id="CHEBI:18420"/>
    </cofactor>
    <text evidence="7">Binds 1 Mg(2+) ion per subunit.</text>
</comment>
<dbReference type="FunFam" id="3.40.50.261:FF:000001">
    <property type="entry name" value="Succinate--CoA ligase [ADP-forming] subunit beta"/>
    <property type="match status" value="1"/>
</dbReference>
<comment type="similarity">
    <text evidence="1 7">Belongs to the succinate/malate CoA ligase beta subunit family.</text>
</comment>
<comment type="catalytic activity">
    <reaction evidence="7">
        <text>succinate + ATP + CoA = succinyl-CoA + ADP + phosphate</text>
        <dbReference type="Rhea" id="RHEA:17661"/>
        <dbReference type="ChEBI" id="CHEBI:30031"/>
        <dbReference type="ChEBI" id="CHEBI:30616"/>
        <dbReference type="ChEBI" id="CHEBI:43474"/>
        <dbReference type="ChEBI" id="CHEBI:57287"/>
        <dbReference type="ChEBI" id="CHEBI:57292"/>
        <dbReference type="ChEBI" id="CHEBI:456216"/>
        <dbReference type="EC" id="6.2.1.5"/>
    </reaction>
</comment>
<keyword evidence="7" id="KW-0067">ATP-binding</keyword>
<evidence type="ECO:0000313" key="11">
    <source>
        <dbReference type="Proteomes" id="UP000599688"/>
    </source>
</evidence>
<dbReference type="Pfam" id="PF00549">
    <property type="entry name" value="Ligase_CoA"/>
    <property type="match status" value="1"/>
</dbReference>
<dbReference type="SUPFAM" id="SSF56059">
    <property type="entry name" value="Glutathione synthetase ATP-binding domain-like"/>
    <property type="match status" value="1"/>
</dbReference>
<dbReference type="PANTHER" id="PTHR11815:SF10">
    <property type="entry name" value="SUCCINATE--COA LIGASE [GDP-FORMING] SUBUNIT BETA, MITOCHONDRIAL"/>
    <property type="match status" value="1"/>
</dbReference>
<dbReference type="Gene3D" id="3.30.1490.20">
    <property type="entry name" value="ATP-grasp fold, A domain"/>
    <property type="match status" value="1"/>
</dbReference>
<keyword evidence="11" id="KW-1185">Reference proteome</keyword>
<dbReference type="InterPro" id="IPR013650">
    <property type="entry name" value="ATP-grasp_succ-CoA_synth-type"/>
</dbReference>
<keyword evidence="4 7" id="KW-0479">Metal-binding</keyword>
<feature type="binding site" evidence="7">
    <location>
        <position position="273"/>
    </location>
    <ligand>
        <name>substrate</name>
        <note>ligand shared with subunit alpha</note>
    </ligand>
</feature>
<dbReference type="GO" id="GO:0006099">
    <property type="term" value="P:tricarboxylic acid cycle"/>
    <property type="evidence" value="ECO:0007669"/>
    <property type="project" value="UniProtKB-UniRule"/>
</dbReference>
<accession>A0A917EBY0</accession>
<feature type="binding site" evidence="7">
    <location>
        <position position="222"/>
    </location>
    <ligand>
        <name>Mg(2+)</name>
        <dbReference type="ChEBI" id="CHEBI:18420"/>
    </ligand>
</feature>
<dbReference type="NCBIfam" id="TIGR01016">
    <property type="entry name" value="sucCoAbeta"/>
    <property type="match status" value="1"/>
</dbReference>
<feature type="binding site" evidence="7">
    <location>
        <position position="116"/>
    </location>
    <ligand>
        <name>ATP</name>
        <dbReference type="ChEBI" id="CHEBI:30616"/>
    </ligand>
</feature>
<dbReference type="InterPro" id="IPR016102">
    <property type="entry name" value="Succinyl-CoA_synth-like"/>
</dbReference>
<evidence type="ECO:0000256" key="3">
    <source>
        <dbReference type="ARBA" id="ARBA00022598"/>
    </source>
</evidence>
<proteinExistence type="inferred from homology"/>
<feature type="binding site" evidence="7">
    <location>
        <position position="50"/>
    </location>
    <ligand>
        <name>ATP</name>
        <dbReference type="ChEBI" id="CHEBI:30616"/>
    </ligand>
</feature>
<sequence>MNLHEYQGKEILNSFGVNIQRGIVAQTPAEAVEAAKKLTEETGTGWHVIKAQVHAGGRGKGGGVKLAKNLKEVEQIAGDIIGMNLITPQTSKDGKKVHQVLVAEDVYYPGDNDPEEYYMSVLLNRATGKNMIMYSTEGGVDIESVAEKTPELIFTEEIDPATGILPFQARKVAFNLGLSGKAFKEMTKFVTALYQAYDGSDSSLFEINPVLKTSDDKILAVDAKVSIDDSALFRHKDYAELRDKREEDPTEVRAKEVGLSFVNLDGNVGCMVNGAGLAMATMDLIKFAGGEPANFLDVGGTADAKRVEEAFRIILEDEKVEAILINIFGGIVRCDRVANGVVEAYKNLGDQIKVPIIVRLQGTNAEEAKEIIDNSGLNVESAVIFQEAADKVQKVLA</sequence>
<dbReference type="Pfam" id="PF08442">
    <property type="entry name" value="ATP-grasp_2"/>
    <property type="match status" value="1"/>
</dbReference>
<dbReference type="Gene3D" id="3.40.50.261">
    <property type="entry name" value="Succinyl-CoA synthetase domains"/>
    <property type="match status" value="1"/>
</dbReference>
<comment type="function">
    <text evidence="7">Succinyl-CoA synthetase functions in the citric acid cycle (TCA), coupling the hydrolysis of succinyl-CoA to the synthesis of either ATP or GTP and thus represents the only step of substrate-level phosphorylation in the TCA. The beta subunit provides nucleotide specificity of the enzyme and binds the substrate succinate, while the binding sites for coenzyme A and phosphate are found in the alpha subunit.</text>
</comment>
<evidence type="ECO:0000256" key="1">
    <source>
        <dbReference type="ARBA" id="ARBA00009182"/>
    </source>
</evidence>
<name>A0A917EBY0_9FLAO</name>
<dbReference type="GO" id="GO:0042709">
    <property type="term" value="C:succinate-CoA ligase complex"/>
    <property type="evidence" value="ECO:0007669"/>
    <property type="project" value="TreeGrafter"/>
</dbReference>
<feature type="binding site" evidence="7">
    <location>
        <position position="208"/>
    </location>
    <ligand>
        <name>Mg(2+)</name>
        <dbReference type="ChEBI" id="CHEBI:18420"/>
    </ligand>
</feature>
<dbReference type="RefSeq" id="WP_188406623.1">
    <property type="nucleotide sequence ID" value="NZ_BMGL01000010.1"/>
</dbReference>
<evidence type="ECO:0000256" key="6">
    <source>
        <dbReference type="ARBA" id="ARBA00022842"/>
    </source>
</evidence>
<dbReference type="NCBIfam" id="NF001913">
    <property type="entry name" value="PRK00696.1"/>
    <property type="match status" value="1"/>
</dbReference>
<dbReference type="AlphaFoldDB" id="A0A917EBY0"/>
<dbReference type="InterPro" id="IPR013815">
    <property type="entry name" value="ATP_grasp_subdomain_1"/>
</dbReference>
<feature type="binding site" evidence="7">
    <location>
        <begin position="57"/>
        <end position="59"/>
    </location>
    <ligand>
        <name>ATP</name>
        <dbReference type="ChEBI" id="CHEBI:30616"/>
    </ligand>
</feature>
<dbReference type="InterPro" id="IPR017866">
    <property type="entry name" value="Succ-CoA_synthase_bsu_CS"/>
</dbReference>
<evidence type="ECO:0000259" key="9">
    <source>
        <dbReference type="Pfam" id="PF08442"/>
    </source>
</evidence>
<feature type="domain" description="ATP-grasp fold succinyl-CoA synthetase-type" evidence="9">
    <location>
        <begin position="2"/>
        <end position="210"/>
    </location>
</feature>
<evidence type="ECO:0000256" key="2">
    <source>
        <dbReference type="ARBA" id="ARBA00022532"/>
    </source>
</evidence>
<dbReference type="Proteomes" id="UP000599688">
    <property type="component" value="Unassembled WGS sequence"/>
</dbReference>
<evidence type="ECO:0000256" key="4">
    <source>
        <dbReference type="ARBA" id="ARBA00022723"/>
    </source>
</evidence>
<dbReference type="GO" id="GO:0004775">
    <property type="term" value="F:succinate-CoA ligase (ADP-forming) activity"/>
    <property type="evidence" value="ECO:0007669"/>
    <property type="project" value="UniProtKB-UniRule"/>
</dbReference>
<keyword evidence="6 7" id="KW-0460">Magnesium</keyword>
<dbReference type="EMBL" id="BMGL01000010">
    <property type="protein sequence ID" value="GGE18119.1"/>
    <property type="molecule type" value="Genomic_DNA"/>
</dbReference>
<dbReference type="FunFam" id="3.30.1490.20:FF:000002">
    <property type="entry name" value="Succinate--CoA ligase [ADP-forming] subunit beta"/>
    <property type="match status" value="1"/>
</dbReference>
<organism evidence="10 11">
    <name type="scientific">Psychroflexus salis</name>
    <dbReference type="NCBI Taxonomy" id="1526574"/>
    <lineage>
        <taxon>Bacteria</taxon>
        <taxon>Pseudomonadati</taxon>
        <taxon>Bacteroidota</taxon>
        <taxon>Flavobacteriia</taxon>
        <taxon>Flavobacteriales</taxon>
        <taxon>Flavobacteriaceae</taxon>
        <taxon>Psychroflexus</taxon>
    </lineage>
</organism>
<dbReference type="GO" id="GO:0000287">
    <property type="term" value="F:magnesium ion binding"/>
    <property type="evidence" value="ECO:0007669"/>
    <property type="project" value="UniProtKB-UniRule"/>
</dbReference>
<dbReference type="EC" id="6.2.1.5" evidence="7"/>
<comment type="subunit">
    <text evidence="7">Heterotetramer of two alpha and two beta subunits.</text>
</comment>
<dbReference type="PROSITE" id="PS01217">
    <property type="entry name" value="SUCCINYL_COA_LIG_3"/>
    <property type="match status" value="1"/>
</dbReference>
<comment type="caution">
    <text evidence="10">The sequence shown here is derived from an EMBL/GenBank/DDBJ whole genome shotgun (WGS) entry which is preliminary data.</text>
</comment>
<dbReference type="GO" id="GO:0005524">
    <property type="term" value="F:ATP binding"/>
    <property type="evidence" value="ECO:0007669"/>
    <property type="project" value="UniProtKB-UniRule"/>
</dbReference>
<evidence type="ECO:0000313" key="10">
    <source>
        <dbReference type="EMBL" id="GGE18119.1"/>
    </source>
</evidence>
<dbReference type="SUPFAM" id="SSF52210">
    <property type="entry name" value="Succinyl-CoA synthetase domains"/>
    <property type="match status" value="1"/>
</dbReference>
<comment type="pathway">
    <text evidence="7">Carbohydrate metabolism; tricarboxylic acid cycle; succinate from succinyl-CoA (ligase route): step 1/1.</text>
</comment>
<comment type="caution">
    <text evidence="7">Lacks conserved residue(s) required for the propagation of feature annotation.</text>
</comment>
<reference evidence="10 11" key="1">
    <citation type="journal article" date="2014" name="Int. J. Syst. Evol. Microbiol.">
        <title>Complete genome sequence of Corynebacterium casei LMG S-19264T (=DSM 44701T), isolated from a smear-ripened cheese.</title>
        <authorList>
            <consortium name="US DOE Joint Genome Institute (JGI-PGF)"/>
            <person name="Walter F."/>
            <person name="Albersmeier A."/>
            <person name="Kalinowski J."/>
            <person name="Ruckert C."/>
        </authorList>
    </citation>
    <scope>NUCLEOTIDE SEQUENCE [LARGE SCALE GENOMIC DNA]</scope>
    <source>
        <strain evidence="10 11">CGMCC 1.12925</strain>
    </source>
</reference>
<dbReference type="Gene3D" id="3.30.470.20">
    <property type="entry name" value="ATP-grasp fold, B domain"/>
    <property type="match status" value="1"/>
</dbReference>
<evidence type="ECO:0000256" key="5">
    <source>
        <dbReference type="ARBA" id="ARBA00022741"/>
    </source>
</evidence>
<comment type="catalytic activity">
    <reaction evidence="7">
        <text>GTP + succinate + CoA = succinyl-CoA + GDP + phosphate</text>
        <dbReference type="Rhea" id="RHEA:22120"/>
        <dbReference type="ChEBI" id="CHEBI:30031"/>
        <dbReference type="ChEBI" id="CHEBI:37565"/>
        <dbReference type="ChEBI" id="CHEBI:43474"/>
        <dbReference type="ChEBI" id="CHEBI:57287"/>
        <dbReference type="ChEBI" id="CHEBI:57292"/>
        <dbReference type="ChEBI" id="CHEBI:58189"/>
    </reaction>
</comment>
<keyword evidence="5 7" id="KW-0547">Nucleotide-binding</keyword>
<keyword evidence="3 7" id="KW-0436">Ligase</keyword>
<keyword evidence="2 7" id="KW-0816">Tricarboxylic acid cycle</keyword>
<dbReference type="HAMAP" id="MF_00558">
    <property type="entry name" value="Succ_CoA_beta"/>
    <property type="match status" value="1"/>
</dbReference>
<protein>
    <recommendedName>
        <fullName evidence="7">Succinate--CoA ligase [ADP-forming] subunit beta</fullName>
        <ecNumber evidence="7">6.2.1.5</ecNumber>
    </recommendedName>
    <alternativeName>
        <fullName evidence="7">Succinyl-CoA synthetase subunit beta</fullName>
        <shortName evidence="7">SCS-beta</shortName>
    </alternativeName>
</protein>
<dbReference type="InterPro" id="IPR005811">
    <property type="entry name" value="SUCC_ACL_C"/>
</dbReference>
<dbReference type="InterPro" id="IPR005809">
    <property type="entry name" value="Succ_CoA_ligase-like_bsu"/>
</dbReference>
<dbReference type="GO" id="GO:0005829">
    <property type="term" value="C:cytosol"/>
    <property type="evidence" value="ECO:0007669"/>
    <property type="project" value="TreeGrafter"/>
</dbReference>
<dbReference type="FunFam" id="3.30.470.20:FF:000002">
    <property type="entry name" value="Succinate--CoA ligase [ADP-forming] subunit beta"/>
    <property type="match status" value="1"/>
</dbReference>
<feature type="domain" description="ATP-citrate synthase/succinyl-CoA ligase C-terminal" evidence="8">
    <location>
        <begin position="271"/>
        <end position="391"/>
    </location>
</feature>
<feature type="binding site" evidence="7">
    <location>
        <begin position="330"/>
        <end position="332"/>
    </location>
    <ligand>
        <name>substrate</name>
        <note>ligand shared with subunit alpha</note>
    </ligand>
</feature>